<dbReference type="SMART" id="SM00326">
    <property type="entry name" value="SH3"/>
    <property type="match status" value="1"/>
</dbReference>
<dbReference type="Pfam" id="PF07653">
    <property type="entry name" value="SH3_2"/>
    <property type="match status" value="1"/>
</dbReference>
<name>A0A4U0UR23_9PEZI</name>
<reference evidence="5 6" key="1">
    <citation type="submission" date="2017-03" db="EMBL/GenBank/DDBJ databases">
        <title>Genomes of endolithic fungi from Antarctica.</title>
        <authorList>
            <person name="Coleine C."/>
            <person name="Masonjones S."/>
            <person name="Stajich J.E."/>
        </authorList>
    </citation>
    <scope>NUCLEOTIDE SEQUENCE [LARGE SCALE GENOMIC DNA]</scope>
    <source>
        <strain evidence="5 6">CCFEE 5184</strain>
    </source>
</reference>
<evidence type="ECO:0000256" key="1">
    <source>
        <dbReference type="ARBA" id="ARBA00022443"/>
    </source>
</evidence>
<evidence type="ECO:0000256" key="3">
    <source>
        <dbReference type="SAM" id="MobiDB-lite"/>
    </source>
</evidence>
<dbReference type="InterPro" id="IPR001452">
    <property type="entry name" value="SH3_domain"/>
</dbReference>
<keyword evidence="1 2" id="KW-0728">SH3 domain</keyword>
<dbReference type="OrthoDB" id="6250593at2759"/>
<feature type="domain" description="SH3" evidence="4">
    <location>
        <begin position="10"/>
        <end position="72"/>
    </location>
</feature>
<dbReference type="PRINTS" id="PR00452">
    <property type="entry name" value="SH3DOMAIN"/>
</dbReference>
<organism evidence="5 6">
    <name type="scientific">Friedmanniomyces simplex</name>
    <dbReference type="NCBI Taxonomy" id="329884"/>
    <lineage>
        <taxon>Eukaryota</taxon>
        <taxon>Fungi</taxon>
        <taxon>Dikarya</taxon>
        <taxon>Ascomycota</taxon>
        <taxon>Pezizomycotina</taxon>
        <taxon>Dothideomycetes</taxon>
        <taxon>Dothideomycetidae</taxon>
        <taxon>Mycosphaerellales</taxon>
        <taxon>Teratosphaeriaceae</taxon>
        <taxon>Friedmanniomyces</taxon>
    </lineage>
</organism>
<evidence type="ECO:0000259" key="4">
    <source>
        <dbReference type="PROSITE" id="PS50002"/>
    </source>
</evidence>
<evidence type="ECO:0000313" key="5">
    <source>
        <dbReference type="EMBL" id="TKA38173.1"/>
    </source>
</evidence>
<protein>
    <recommendedName>
        <fullName evidence="4">SH3 domain-containing protein</fullName>
    </recommendedName>
</protein>
<dbReference type="Gene3D" id="2.30.30.40">
    <property type="entry name" value="SH3 Domains"/>
    <property type="match status" value="1"/>
</dbReference>
<dbReference type="PROSITE" id="PS50002">
    <property type="entry name" value="SH3"/>
    <property type="match status" value="1"/>
</dbReference>
<accession>A0A4U0UR23</accession>
<gene>
    <name evidence="5" type="ORF">B0A55_13737</name>
</gene>
<keyword evidence="6" id="KW-1185">Reference proteome</keyword>
<evidence type="ECO:0000256" key="2">
    <source>
        <dbReference type="PROSITE-ProRule" id="PRU00192"/>
    </source>
</evidence>
<dbReference type="FunFam" id="2.30.30.40:FF:000168">
    <property type="entry name" value="SH3 domain protein (Cyk3)"/>
    <property type="match status" value="1"/>
</dbReference>
<proteinExistence type="predicted"/>
<feature type="non-terminal residue" evidence="5">
    <location>
        <position position="154"/>
    </location>
</feature>
<dbReference type="AlphaFoldDB" id="A0A4U0UR23"/>
<sequence>MGAPRDPPPRFPCWCQATYSWGGETKKDLGFIEGDLIEALNAGDGLWWMGRLRRDPRAIGLFPSNFVRVMEENFQPAPNSRRASPLNAPPSQSPSPIKSKSVFRKPFDAYEKVRPRGVLDGKRDGSPQSEKEPVRKEKSKFRPYSSMKTAQAPS</sequence>
<dbReference type="InterPro" id="IPR036028">
    <property type="entry name" value="SH3-like_dom_sf"/>
</dbReference>
<dbReference type="Proteomes" id="UP000309340">
    <property type="component" value="Unassembled WGS sequence"/>
</dbReference>
<dbReference type="SUPFAM" id="SSF50044">
    <property type="entry name" value="SH3-domain"/>
    <property type="match status" value="1"/>
</dbReference>
<dbReference type="EMBL" id="NAJQ01002748">
    <property type="protein sequence ID" value="TKA38173.1"/>
    <property type="molecule type" value="Genomic_DNA"/>
</dbReference>
<feature type="region of interest" description="Disordered" evidence="3">
    <location>
        <begin position="73"/>
        <end position="154"/>
    </location>
</feature>
<evidence type="ECO:0000313" key="6">
    <source>
        <dbReference type="Proteomes" id="UP000309340"/>
    </source>
</evidence>
<dbReference type="STRING" id="329884.A0A4U0UR23"/>
<comment type="caution">
    <text evidence="5">The sequence shown here is derived from an EMBL/GenBank/DDBJ whole genome shotgun (WGS) entry which is preliminary data.</text>
</comment>
<feature type="compositionally biased region" description="Basic and acidic residues" evidence="3">
    <location>
        <begin position="105"/>
        <end position="136"/>
    </location>
</feature>